<dbReference type="InterPro" id="IPR036732">
    <property type="entry name" value="AFP_Neu5c_C_sf"/>
</dbReference>
<evidence type="ECO:0000256" key="10">
    <source>
        <dbReference type="ARBA" id="ARBA00083845"/>
    </source>
</evidence>
<gene>
    <name evidence="12" type="ORF">CgunFtcFv8_022314</name>
</gene>
<dbReference type="GO" id="GO:0047444">
    <property type="term" value="F:N-acylneuraminate-9-phosphate synthase activity"/>
    <property type="evidence" value="ECO:0007669"/>
    <property type="project" value="UniProtKB-EC"/>
</dbReference>
<evidence type="ECO:0000256" key="9">
    <source>
        <dbReference type="ARBA" id="ARBA00067780"/>
    </source>
</evidence>
<dbReference type="Pfam" id="PF03102">
    <property type="entry name" value="NeuB"/>
    <property type="match status" value="1"/>
</dbReference>
<dbReference type="PRINTS" id="PR00357">
    <property type="entry name" value="ANTIFREEZIII"/>
</dbReference>
<reference evidence="12 13" key="1">
    <citation type="journal article" date="2023" name="Mol. Biol. Evol.">
        <title>Genomics of Secondarily Temperate Adaptation in the Only Non-Antarctic Icefish.</title>
        <authorList>
            <person name="Rivera-Colon A.G."/>
            <person name="Rayamajhi N."/>
            <person name="Minhas B.F."/>
            <person name="Madrigal G."/>
            <person name="Bilyk K.T."/>
            <person name="Yoon V."/>
            <person name="Hune M."/>
            <person name="Gregory S."/>
            <person name="Cheng C.H.C."/>
            <person name="Catchen J.M."/>
        </authorList>
    </citation>
    <scope>NUCLEOTIDE SEQUENCE [LARGE SCALE GENOMIC DNA]</scope>
    <source>
        <tissue evidence="12">White muscle</tissue>
    </source>
</reference>
<organism evidence="12 13">
    <name type="scientific">Champsocephalus gunnari</name>
    <name type="common">Mackerel icefish</name>
    <dbReference type="NCBI Taxonomy" id="52237"/>
    <lineage>
        <taxon>Eukaryota</taxon>
        <taxon>Metazoa</taxon>
        <taxon>Chordata</taxon>
        <taxon>Craniata</taxon>
        <taxon>Vertebrata</taxon>
        <taxon>Euteleostomi</taxon>
        <taxon>Actinopterygii</taxon>
        <taxon>Neopterygii</taxon>
        <taxon>Teleostei</taxon>
        <taxon>Neoteleostei</taxon>
        <taxon>Acanthomorphata</taxon>
        <taxon>Eupercaria</taxon>
        <taxon>Perciformes</taxon>
        <taxon>Notothenioidei</taxon>
        <taxon>Channichthyidae</taxon>
        <taxon>Champsocephalus</taxon>
    </lineage>
</organism>
<evidence type="ECO:0000256" key="3">
    <source>
        <dbReference type="ARBA" id="ARBA00022525"/>
    </source>
</evidence>
<dbReference type="Proteomes" id="UP001331515">
    <property type="component" value="Unassembled WGS sequence"/>
</dbReference>
<evidence type="ECO:0000256" key="1">
    <source>
        <dbReference type="ARBA" id="ARBA00004613"/>
    </source>
</evidence>
<evidence type="ECO:0000256" key="2">
    <source>
        <dbReference type="ARBA" id="ARBA00007445"/>
    </source>
</evidence>
<dbReference type="EMBL" id="JAURVH010001519">
    <property type="protein sequence ID" value="KAK5926768.1"/>
    <property type="molecule type" value="Genomic_DNA"/>
</dbReference>
<comment type="function">
    <text evidence="6">Contributes to protect fish blood from freezing at subzero sea water temperatures. Lowers the blood freezing point. Binds to nascent ice crystals and prevents further growth.</text>
</comment>
<dbReference type="GO" id="GO:0005576">
    <property type="term" value="C:extracellular region"/>
    <property type="evidence" value="ECO:0007669"/>
    <property type="project" value="UniProtKB-SubCell"/>
</dbReference>
<dbReference type="GO" id="GO:0016051">
    <property type="term" value="P:carbohydrate biosynthetic process"/>
    <property type="evidence" value="ECO:0007669"/>
    <property type="project" value="InterPro"/>
</dbReference>
<keyword evidence="5" id="KW-0047">Antifreeze protein</keyword>
<comment type="similarity">
    <text evidence="2">Belongs to the type-III AFP family.</text>
</comment>
<keyword evidence="4" id="KW-0808">Transferase</keyword>
<dbReference type="SUPFAM" id="SSF51569">
    <property type="entry name" value="Aldolase"/>
    <property type="match status" value="1"/>
</dbReference>
<dbReference type="InterPro" id="IPR006190">
    <property type="entry name" value="SAF_AFP_Neu5Ac"/>
</dbReference>
<sequence length="315" mass="35625">MPLKFELCPGRMIGGSNPCFIIAEIGQNHQGDIEIAKKMIKMAKDCGADCAKFQKSELEHKFNKRALERLYTSKNSWGRTYGDHKRHLEFSHEQYRELQKYAEEVGIFFTASGMDEMAVEFLDEINVPFFKVGSGDTNNFPYLKTTAEKGRPMIVSSGMQSMETMRRVYQTVKEHNPNFAILQCTSAYPLEAEDVNLRVLAEYQKEFPDIPIGELTELVRSIRLVERAMGTGIKTMLPCEKPCHDKLGKSVVAKVKISRGTVLTLDMLTVKVAEPMGVAAEDIFQLVGKTVKEDMEEDDSVLPEVVEGYCKKRKC</sequence>
<evidence type="ECO:0000256" key="4">
    <source>
        <dbReference type="ARBA" id="ARBA00022679"/>
    </source>
</evidence>
<dbReference type="SUPFAM" id="SSF51269">
    <property type="entry name" value="AFP III-like domain"/>
    <property type="match status" value="1"/>
</dbReference>
<evidence type="ECO:0000313" key="13">
    <source>
        <dbReference type="Proteomes" id="UP001331515"/>
    </source>
</evidence>
<evidence type="ECO:0000256" key="8">
    <source>
        <dbReference type="ARBA" id="ARBA00066534"/>
    </source>
</evidence>
<evidence type="ECO:0000313" key="12">
    <source>
        <dbReference type="EMBL" id="KAK5926768.1"/>
    </source>
</evidence>
<dbReference type="GO" id="GO:1901137">
    <property type="term" value="P:carbohydrate derivative biosynthetic process"/>
    <property type="evidence" value="ECO:0007669"/>
    <property type="project" value="UniProtKB-ARBA"/>
</dbReference>
<name>A0AAN8HT16_CHAGU</name>
<evidence type="ECO:0000256" key="7">
    <source>
        <dbReference type="ARBA" id="ARBA00050599"/>
    </source>
</evidence>
<dbReference type="InterPro" id="IPR051690">
    <property type="entry name" value="PseI-like"/>
</dbReference>
<dbReference type="GO" id="GO:0006054">
    <property type="term" value="P:N-acetylneuraminate metabolic process"/>
    <property type="evidence" value="ECO:0007669"/>
    <property type="project" value="UniProtKB-ARBA"/>
</dbReference>
<keyword evidence="13" id="KW-1185">Reference proteome</keyword>
<dbReference type="Gene3D" id="3.20.20.70">
    <property type="entry name" value="Aldolase class I"/>
    <property type="match status" value="1"/>
</dbReference>
<accession>A0AAN8HT16</accession>
<feature type="domain" description="AFP-like" evidence="11">
    <location>
        <begin position="250"/>
        <end position="309"/>
    </location>
</feature>
<comment type="subcellular location">
    <subcellularLocation>
        <location evidence="1">Secreted</location>
    </subcellularLocation>
</comment>
<evidence type="ECO:0000259" key="11">
    <source>
        <dbReference type="PROSITE" id="PS50844"/>
    </source>
</evidence>
<dbReference type="SMART" id="SM00858">
    <property type="entry name" value="SAF"/>
    <property type="match status" value="1"/>
</dbReference>
<dbReference type="InterPro" id="IPR013785">
    <property type="entry name" value="Aldolase_TIM"/>
</dbReference>
<proteinExistence type="inferred from homology"/>
<comment type="catalytic activity">
    <reaction evidence="7">
        <text>aldehydo-N-acetyl-D-mannosamine 6-phosphate + phosphoenolpyruvate + H2O = N-acetylneuraminate 9-phosphate + phosphate</text>
        <dbReference type="Rhea" id="RHEA:80835"/>
        <dbReference type="ChEBI" id="CHEBI:15377"/>
        <dbReference type="ChEBI" id="CHEBI:43474"/>
        <dbReference type="ChEBI" id="CHEBI:58557"/>
        <dbReference type="ChEBI" id="CHEBI:58702"/>
        <dbReference type="ChEBI" id="CHEBI:231734"/>
        <dbReference type="EC" id="2.5.1.57"/>
    </reaction>
    <physiologicalReaction direction="left-to-right" evidence="7">
        <dbReference type="Rhea" id="RHEA:80836"/>
    </physiologicalReaction>
</comment>
<dbReference type="AlphaFoldDB" id="A0AAN8HT16"/>
<keyword evidence="3" id="KW-0964">Secreted</keyword>
<dbReference type="Pfam" id="PF08666">
    <property type="entry name" value="SAF"/>
    <property type="match status" value="1"/>
</dbReference>
<comment type="caution">
    <text evidence="12">The sequence shown here is derived from an EMBL/GenBank/DDBJ whole genome shotgun (WGS) entry which is preliminary data.</text>
</comment>
<dbReference type="InterPro" id="IPR013132">
    <property type="entry name" value="PseI/NeuA/B-like_N"/>
</dbReference>
<dbReference type="FunFam" id="3.20.20.70:FF:000144">
    <property type="entry name" value="sialic acid synthase"/>
    <property type="match status" value="1"/>
</dbReference>
<dbReference type="InterPro" id="IPR006013">
    <property type="entry name" value="Antifreeze_III"/>
</dbReference>
<evidence type="ECO:0000256" key="5">
    <source>
        <dbReference type="ARBA" id="ARBA00023076"/>
    </source>
</evidence>
<dbReference type="PANTHER" id="PTHR42966:SF1">
    <property type="entry name" value="SIALIC ACID SYNTHASE"/>
    <property type="match status" value="1"/>
</dbReference>
<dbReference type="EC" id="2.5.1.57" evidence="8"/>
<dbReference type="Gene3D" id="3.90.1210.10">
    <property type="entry name" value="Antifreeze-like/N-acetylneuraminic acid synthase C-terminal domain"/>
    <property type="match status" value="1"/>
</dbReference>
<dbReference type="InterPro" id="IPR013974">
    <property type="entry name" value="SAF"/>
</dbReference>
<dbReference type="PROSITE" id="PS50844">
    <property type="entry name" value="AFP_LIKE"/>
    <property type="match status" value="1"/>
</dbReference>
<dbReference type="PANTHER" id="PTHR42966">
    <property type="entry name" value="N-ACETYLNEURAMINATE SYNTHASE"/>
    <property type="match status" value="1"/>
</dbReference>
<evidence type="ECO:0000256" key="6">
    <source>
        <dbReference type="ARBA" id="ARBA00024935"/>
    </source>
</evidence>
<protein>
    <recommendedName>
        <fullName evidence="9">N-acetylneuraminate-9-phosphate synthase</fullName>
        <ecNumber evidence="8">2.5.1.57</ecNumber>
    </recommendedName>
    <alternativeName>
        <fullName evidence="10">Sialic acid synthase</fullName>
    </alternativeName>
</protein>